<dbReference type="OrthoDB" id="9779724at2"/>
<dbReference type="GO" id="GO:0009306">
    <property type="term" value="P:protein secretion"/>
    <property type="evidence" value="ECO:0007669"/>
    <property type="project" value="InterPro"/>
</dbReference>
<evidence type="ECO:0000259" key="5">
    <source>
        <dbReference type="PROSITE" id="PS51782"/>
    </source>
</evidence>
<dbReference type="RefSeq" id="WP_132014684.1">
    <property type="nucleotide sequence ID" value="NZ_SLUN01000014.1"/>
</dbReference>
<dbReference type="InterPro" id="IPR050810">
    <property type="entry name" value="Bact_Secretion_Sys_Channel"/>
</dbReference>
<comment type="subcellular location">
    <subcellularLocation>
        <location evidence="3">Cell outer membrane</location>
    </subcellularLocation>
</comment>
<comment type="caution">
    <text evidence="6">The sequence shown here is derived from an EMBL/GenBank/DDBJ whole genome shotgun (WGS) entry which is preliminary data.</text>
</comment>
<dbReference type="PANTHER" id="PTHR30332">
    <property type="entry name" value="PROBABLE GENERAL SECRETION PATHWAY PROTEIN D"/>
    <property type="match status" value="1"/>
</dbReference>
<dbReference type="SUPFAM" id="SSF54106">
    <property type="entry name" value="LysM domain"/>
    <property type="match status" value="2"/>
</dbReference>
<protein>
    <submittedName>
        <fullName evidence="6">Type II secretory pathway component GspD/PulD (Secretin)</fullName>
    </submittedName>
</protein>
<feature type="domain" description="LysM" evidence="5">
    <location>
        <begin position="588"/>
        <end position="632"/>
    </location>
</feature>
<feature type="region of interest" description="Disordered" evidence="4">
    <location>
        <begin position="412"/>
        <end position="464"/>
    </location>
</feature>
<dbReference type="InterPro" id="IPR004846">
    <property type="entry name" value="T2SS/T3SS_dom"/>
</dbReference>
<proteinExistence type="inferred from homology"/>
<organism evidence="6 7">
    <name type="scientific">Hydrogenispora ethanolica</name>
    <dbReference type="NCBI Taxonomy" id="1082276"/>
    <lineage>
        <taxon>Bacteria</taxon>
        <taxon>Bacillati</taxon>
        <taxon>Bacillota</taxon>
        <taxon>Hydrogenispora</taxon>
    </lineage>
</organism>
<reference evidence="6 7" key="1">
    <citation type="submission" date="2019-03" db="EMBL/GenBank/DDBJ databases">
        <title>Genomic Encyclopedia of Type Strains, Phase IV (KMG-IV): sequencing the most valuable type-strain genomes for metagenomic binning, comparative biology and taxonomic classification.</title>
        <authorList>
            <person name="Goeker M."/>
        </authorList>
    </citation>
    <scope>NUCLEOTIDE SEQUENCE [LARGE SCALE GENOMIC DNA]</scope>
    <source>
        <strain evidence="6 7">LX-B</strain>
    </source>
</reference>
<evidence type="ECO:0000256" key="3">
    <source>
        <dbReference type="RuleBase" id="RU004004"/>
    </source>
</evidence>
<dbReference type="InterPro" id="IPR038591">
    <property type="entry name" value="NolW-like_sf"/>
</dbReference>
<dbReference type="Pfam" id="PF01476">
    <property type="entry name" value="LysM"/>
    <property type="match status" value="2"/>
</dbReference>
<dbReference type="PANTHER" id="PTHR30332:SF17">
    <property type="entry name" value="TYPE IV PILIATION SYSTEM PROTEIN DR_0774-RELATED"/>
    <property type="match status" value="1"/>
</dbReference>
<dbReference type="Proteomes" id="UP000295008">
    <property type="component" value="Unassembled WGS sequence"/>
</dbReference>
<keyword evidence="3" id="KW-0813">Transport</keyword>
<dbReference type="AlphaFoldDB" id="A0A4R1RME1"/>
<gene>
    <name evidence="6" type="ORF">EDC14_1014125</name>
</gene>
<dbReference type="SMART" id="SM00257">
    <property type="entry name" value="LysM"/>
    <property type="match status" value="2"/>
</dbReference>
<dbReference type="EMBL" id="SLUN01000014">
    <property type="protein sequence ID" value="TCL67435.1"/>
    <property type="molecule type" value="Genomic_DNA"/>
</dbReference>
<dbReference type="InterPro" id="IPR018392">
    <property type="entry name" value="LysM"/>
</dbReference>
<evidence type="ECO:0000256" key="4">
    <source>
        <dbReference type="SAM" id="MobiDB-lite"/>
    </source>
</evidence>
<comment type="similarity">
    <text evidence="2">Belongs to the bacterial secretin family.</text>
</comment>
<feature type="compositionally biased region" description="Basic and acidic residues" evidence="4">
    <location>
        <begin position="419"/>
        <end position="428"/>
    </location>
</feature>
<dbReference type="Pfam" id="PF00263">
    <property type="entry name" value="Secretin"/>
    <property type="match status" value="1"/>
</dbReference>
<dbReference type="CDD" id="cd00118">
    <property type="entry name" value="LysM"/>
    <property type="match status" value="2"/>
</dbReference>
<name>A0A4R1RME1_HYDET</name>
<dbReference type="InterPro" id="IPR036779">
    <property type="entry name" value="LysM_dom_sf"/>
</dbReference>
<dbReference type="Gene3D" id="3.30.1370.130">
    <property type="match status" value="1"/>
</dbReference>
<evidence type="ECO:0000256" key="2">
    <source>
        <dbReference type="RuleBase" id="RU004003"/>
    </source>
</evidence>
<dbReference type="GO" id="GO:0009279">
    <property type="term" value="C:cell outer membrane"/>
    <property type="evidence" value="ECO:0007669"/>
    <property type="project" value="UniProtKB-SubCell"/>
</dbReference>
<dbReference type="Gene3D" id="3.10.350.10">
    <property type="entry name" value="LysM domain"/>
    <property type="match status" value="2"/>
</dbReference>
<dbReference type="InterPro" id="IPR005644">
    <property type="entry name" value="NolW-like"/>
</dbReference>
<evidence type="ECO:0000313" key="6">
    <source>
        <dbReference type="EMBL" id="TCL67435.1"/>
    </source>
</evidence>
<dbReference type="GO" id="GO:0015627">
    <property type="term" value="C:type II protein secretion system complex"/>
    <property type="evidence" value="ECO:0007669"/>
    <property type="project" value="TreeGrafter"/>
</dbReference>
<keyword evidence="7" id="KW-1185">Reference proteome</keyword>
<accession>A0A4R1RME1</accession>
<dbReference type="Pfam" id="PF03958">
    <property type="entry name" value="Secretin_N"/>
    <property type="match status" value="1"/>
</dbReference>
<evidence type="ECO:0000313" key="7">
    <source>
        <dbReference type="Proteomes" id="UP000295008"/>
    </source>
</evidence>
<sequence>MRNRIIFRWVFVLICSFSIVLLPHIVQGEGINSEIISTLDVSDADIRDIFRSLAELGGFNILLDPAVKGPVTTKLKYGLTVKEAVELLAQTYGYSFRWNADNRTVIIGNEKTFSSFNDKETRVYRLNNAQADQVADALKSIVVKDQIGIDKRTNQLTIKASTLEQQNIGELIAKLDRELPQINIDARVEEISTSATKELGISWEFPEFSISNSFEFNLKTAQTLAALETQNKAKLLANPNISTTDSQEGKIFIGDKTPVITSEKSDDGDVEYKVEYIDVGTTLTVTPRVNDNNIVTVTVKAVVSNIAEWKKTGSGDEVPLVRTREVSSVVRLQDGETFVLSGLTQTRKGENTSGVPGFSKIPLLGALFRSKTDGPNEDTQICIFITPRVVRSKSEQANSVKTGQIETKTVPAVVQPKLEQGEVRKDIAEQEQNSKSPLKKEENTASSTSQLPEINKQPDPIQNAPVVFPSVKETTQQEANLQNSPPQPEVASVDIQTTTETNEVIFPELVETKTDNGAAQSVSIQVEAAPVPEIGLKKKVTVKPGQTLQKIAGNYGVTVESIAKENRIKAVDKINVGKVLLVPIPRSHLYQVKPKETVWRIANRYGLTVERLKALNHLTDITKIESGQLIILPVSVDEIVNSQV</sequence>
<dbReference type="PROSITE" id="PS51782">
    <property type="entry name" value="LYSM"/>
    <property type="match status" value="2"/>
</dbReference>
<keyword evidence="1" id="KW-0732">Signal</keyword>
<evidence type="ECO:0000256" key="1">
    <source>
        <dbReference type="ARBA" id="ARBA00022729"/>
    </source>
</evidence>
<dbReference type="PRINTS" id="PR01032">
    <property type="entry name" value="PHAGEIV"/>
</dbReference>
<feature type="domain" description="LysM" evidence="5">
    <location>
        <begin position="538"/>
        <end position="582"/>
    </location>
</feature>
<dbReference type="Gene3D" id="3.30.1370.120">
    <property type="match status" value="1"/>
</dbReference>